<evidence type="ECO:0000256" key="3">
    <source>
        <dbReference type="ARBA" id="ARBA00023125"/>
    </source>
</evidence>
<protein>
    <submittedName>
        <fullName evidence="6">GntR family transcriptional regulator</fullName>
    </submittedName>
</protein>
<dbReference type="InterPro" id="IPR000847">
    <property type="entry name" value="LysR_HTH_N"/>
</dbReference>
<feature type="domain" description="HTH lysR-type" evidence="5">
    <location>
        <begin position="1"/>
        <end position="60"/>
    </location>
</feature>
<reference evidence="6" key="1">
    <citation type="journal article" date="2014" name="Int. J. Syst. Evol. Microbiol.">
        <title>Complete genome sequence of Corynebacterium casei LMG S-19264T (=DSM 44701T), isolated from a smear-ripened cheese.</title>
        <authorList>
            <consortium name="US DOE Joint Genome Institute (JGI-PGF)"/>
            <person name="Walter F."/>
            <person name="Albersmeier A."/>
            <person name="Kalinowski J."/>
            <person name="Ruckert C."/>
        </authorList>
    </citation>
    <scope>NUCLEOTIDE SEQUENCE</scope>
    <source>
        <strain evidence="6">JCM 30078</strain>
    </source>
</reference>
<evidence type="ECO:0000259" key="5">
    <source>
        <dbReference type="PROSITE" id="PS50931"/>
    </source>
</evidence>
<reference evidence="6" key="2">
    <citation type="submission" date="2020-09" db="EMBL/GenBank/DDBJ databases">
        <authorList>
            <person name="Sun Q."/>
            <person name="Ohkuma M."/>
        </authorList>
    </citation>
    <scope>NUCLEOTIDE SEQUENCE</scope>
    <source>
        <strain evidence="6">JCM 30078</strain>
    </source>
</reference>
<dbReference type="PANTHER" id="PTHR30419">
    <property type="entry name" value="HTH-TYPE TRANSCRIPTIONAL REGULATOR YBHD"/>
    <property type="match status" value="1"/>
</dbReference>
<dbReference type="InterPro" id="IPR036390">
    <property type="entry name" value="WH_DNA-bd_sf"/>
</dbReference>
<dbReference type="Pfam" id="PF03466">
    <property type="entry name" value="LysR_substrate"/>
    <property type="match status" value="1"/>
</dbReference>
<keyword evidence="3" id="KW-0238">DNA-binding</keyword>
<evidence type="ECO:0000256" key="4">
    <source>
        <dbReference type="ARBA" id="ARBA00023163"/>
    </source>
</evidence>
<dbReference type="GO" id="GO:0003677">
    <property type="term" value="F:DNA binding"/>
    <property type="evidence" value="ECO:0007669"/>
    <property type="project" value="UniProtKB-KW"/>
</dbReference>
<gene>
    <name evidence="6" type="ORF">GCM10009304_10840</name>
</gene>
<name>A0A917PQ24_9PSED</name>
<keyword evidence="7" id="KW-1185">Reference proteome</keyword>
<dbReference type="CDD" id="cd08421">
    <property type="entry name" value="PBP2_LTTR_like_1"/>
    <property type="match status" value="1"/>
</dbReference>
<organism evidence="6 7">
    <name type="scientific">Pseudomonas matsuisoli</name>
    <dbReference type="NCBI Taxonomy" id="1515666"/>
    <lineage>
        <taxon>Bacteria</taxon>
        <taxon>Pseudomonadati</taxon>
        <taxon>Pseudomonadota</taxon>
        <taxon>Gammaproteobacteria</taxon>
        <taxon>Pseudomonadales</taxon>
        <taxon>Pseudomonadaceae</taxon>
        <taxon>Pseudomonas</taxon>
    </lineage>
</organism>
<dbReference type="AlphaFoldDB" id="A0A917PQ24"/>
<dbReference type="FunFam" id="1.10.10.10:FF:000001">
    <property type="entry name" value="LysR family transcriptional regulator"/>
    <property type="match status" value="1"/>
</dbReference>
<dbReference type="GO" id="GO:0005829">
    <property type="term" value="C:cytosol"/>
    <property type="evidence" value="ECO:0007669"/>
    <property type="project" value="TreeGrafter"/>
</dbReference>
<dbReference type="PROSITE" id="PS50931">
    <property type="entry name" value="HTH_LYSR"/>
    <property type="match status" value="1"/>
</dbReference>
<proteinExistence type="inferred from homology"/>
<dbReference type="InterPro" id="IPR050950">
    <property type="entry name" value="HTH-type_LysR_regulators"/>
</dbReference>
<comment type="caution">
    <text evidence="6">The sequence shown here is derived from an EMBL/GenBank/DDBJ whole genome shotgun (WGS) entry which is preliminary data.</text>
</comment>
<keyword evidence="2" id="KW-0805">Transcription regulation</keyword>
<dbReference type="EMBL" id="BMPO01000002">
    <property type="protein sequence ID" value="GGJ86635.1"/>
    <property type="molecule type" value="Genomic_DNA"/>
</dbReference>
<dbReference type="RefSeq" id="WP_188982123.1">
    <property type="nucleotide sequence ID" value="NZ_BMPO01000002.1"/>
</dbReference>
<dbReference type="Proteomes" id="UP000635983">
    <property type="component" value="Unassembled WGS sequence"/>
</dbReference>
<dbReference type="PANTHER" id="PTHR30419:SF2">
    <property type="entry name" value="LYSR FAMILY TRANSCRIPTIONAL REGULATOR"/>
    <property type="match status" value="1"/>
</dbReference>
<comment type="similarity">
    <text evidence="1">Belongs to the LysR transcriptional regulatory family.</text>
</comment>
<evidence type="ECO:0000256" key="2">
    <source>
        <dbReference type="ARBA" id="ARBA00023015"/>
    </source>
</evidence>
<evidence type="ECO:0000313" key="7">
    <source>
        <dbReference type="Proteomes" id="UP000635983"/>
    </source>
</evidence>
<dbReference type="GO" id="GO:0003700">
    <property type="term" value="F:DNA-binding transcription factor activity"/>
    <property type="evidence" value="ECO:0007669"/>
    <property type="project" value="InterPro"/>
</dbReference>
<dbReference type="Pfam" id="PF00126">
    <property type="entry name" value="HTH_1"/>
    <property type="match status" value="1"/>
</dbReference>
<dbReference type="SUPFAM" id="SSF53850">
    <property type="entry name" value="Periplasmic binding protein-like II"/>
    <property type="match status" value="1"/>
</dbReference>
<evidence type="ECO:0000313" key="6">
    <source>
        <dbReference type="EMBL" id="GGJ86635.1"/>
    </source>
</evidence>
<dbReference type="SUPFAM" id="SSF46785">
    <property type="entry name" value="Winged helix' DNA-binding domain"/>
    <property type="match status" value="1"/>
</dbReference>
<evidence type="ECO:0000256" key="1">
    <source>
        <dbReference type="ARBA" id="ARBA00009437"/>
    </source>
</evidence>
<keyword evidence="4" id="KW-0804">Transcription</keyword>
<dbReference type="InterPro" id="IPR036388">
    <property type="entry name" value="WH-like_DNA-bd_sf"/>
</dbReference>
<sequence>MRYDLITMDVFIAVAEERNLTRAAGRLHLAVSAVSKRIGELEEQVGSPLLLRNARGVELTPAGQSVLHYARQLRLVLGNMDDELASYSAGVKGHIRIHAITSVLTQFLPSDLERFLESYPLINFDIEERVGSAVVRAVVEGRADLGIFAEHTQPSGLETRPYRQDQLMVVTPRDHAIAKQQNISFKAALSHEFIGPHLDSSLYTLFSQQEQELGMDMRVRVRVSSFECMSRLVAAGVGIAILPKAVIQQYLRPMKLHITELDEPWAHRNLVVGVRRMDLLSPTVRTLVEHLAQTG</sequence>
<dbReference type="Gene3D" id="1.10.10.10">
    <property type="entry name" value="Winged helix-like DNA-binding domain superfamily/Winged helix DNA-binding domain"/>
    <property type="match status" value="1"/>
</dbReference>
<dbReference type="InterPro" id="IPR005119">
    <property type="entry name" value="LysR_subst-bd"/>
</dbReference>
<accession>A0A917PQ24</accession>
<dbReference type="Gene3D" id="3.40.190.290">
    <property type="match status" value="1"/>
</dbReference>